<dbReference type="GO" id="GO:0005739">
    <property type="term" value="C:mitochondrion"/>
    <property type="evidence" value="ECO:0007669"/>
    <property type="project" value="TreeGrafter"/>
</dbReference>
<evidence type="ECO:0000256" key="1">
    <source>
        <dbReference type="ARBA" id="ARBA00006886"/>
    </source>
</evidence>
<dbReference type="GO" id="GO:0009086">
    <property type="term" value="P:methionine biosynthetic process"/>
    <property type="evidence" value="ECO:0007669"/>
    <property type="project" value="TreeGrafter"/>
</dbReference>
<dbReference type="GO" id="GO:0009001">
    <property type="term" value="F:serine O-acetyltransferase activity"/>
    <property type="evidence" value="ECO:0007669"/>
    <property type="project" value="TreeGrafter"/>
</dbReference>
<dbReference type="GO" id="GO:0004414">
    <property type="term" value="F:homoserine O-acetyltransferase activity"/>
    <property type="evidence" value="ECO:0007669"/>
    <property type="project" value="TreeGrafter"/>
</dbReference>
<sequence>MINRGILELKTTAKRLLDSRSLGLLGTRGISNSRILFSPRPTEVNTAAVSESRSVNETPRNPRSPLNPQMSFPCLEKLERRSKKLIEEGPEPVYSKISRKNVEMFHSGEPIFLDYGGFLPEFDIAYECWGNLNEARSNVILIHTGLSASSHAHSTSKNRSKGWWEDFIGPGKYLDTEKYFVVCTNVLGGCYGSTGPMSIDPSTGEKYATTFPVVSVNDMVRAQHRLISQYFGVSKLYCSIGASMGGMQSLAYAYEFTDEVEKVISISGCAKSHPYSIAMRFCQRQVLMTDPKWNKGYYYDSVPPHSGMKLAREIATVTYRSGPEWEQRFGVERADPSSQPALCPDFLIETYLDHAGEKWCLEYDANSLLYISKAMDLFDMSKKIRSQAFNSRIQAEKRFKGENLSVNDLVYKPMESCKFNQPMKENRISRRFSPEEAKEDLVEGMSRIAGKDVLVIGVESDILFPAWQQKEIYELLKEAGRRKGLDTSKLQHVELSQEQSYYGHDTFLLALKDIGEPVKNFLLH</sequence>
<name>A0A875S9R0_EENNA</name>
<dbReference type="Proteomes" id="UP000662931">
    <property type="component" value="Chromosome 4"/>
</dbReference>
<dbReference type="OrthoDB" id="444135at2759"/>
<evidence type="ECO:0000259" key="3">
    <source>
        <dbReference type="Pfam" id="PF00561"/>
    </source>
</evidence>
<proteinExistence type="inferred from homology"/>
<organism evidence="4 5">
    <name type="scientific">Eeniella nana</name>
    <name type="common">Yeast</name>
    <name type="synonym">Brettanomyces nanus</name>
    <dbReference type="NCBI Taxonomy" id="13502"/>
    <lineage>
        <taxon>Eukaryota</taxon>
        <taxon>Fungi</taxon>
        <taxon>Dikarya</taxon>
        <taxon>Ascomycota</taxon>
        <taxon>Saccharomycotina</taxon>
        <taxon>Pichiomycetes</taxon>
        <taxon>Pichiales</taxon>
        <taxon>Pichiaceae</taxon>
        <taxon>Brettanomyces</taxon>
    </lineage>
</organism>
<dbReference type="InterPro" id="IPR008220">
    <property type="entry name" value="HAT_MetX-like"/>
</dbReference>
<dbReference type="InterPro" id="IPR000073">
    <property type="entry name" value="AB_hydrolase_1"/>
</dbReference>
<protein>
    <recommendedName>
        <fullName evidence="3">AB hydrolase-1 domain-containing protein</fullName>
    </recommendedName>
</protein>
<gene>
    <name evidence="4" type="ORF">FOA43_004259</name>
</gene>
<dbReference type="PANTHER" id="PTHR32268">
    <property type="entry name" value="HOMOSERINE O-ACETYLTRANSFERASE"/>
    <property type="match status" value="1"/>
</dbReference>
<dbReference type="Pfam" id="PF00561">
    <property type="entry name" value="Abhydrolase_1"/>
    <property type="match status" value="1"/>
</dbReference>
<dbReference type="InterPro" id="IPR029058">
    <property type="entry name" value="AB_hydrolase_fold"/>
</dbReference>
<evidence type="ECO:0000313" key="4">
    <source>
        <dbReference type="EMBL" id="QPG76865.1"/>
    </source>
</evidence>
<dbReference type="NCBIfam" id="TIGR01392">
    <property type="entry name" value="homoserO_Ac_trn"/>
    <property type="match status" value="1"/>
</dbReference>
<dbReference type="KEGG" id="bnn:FOA43_004259"/>
<dbReference type="GO" id="GO:0006535">
    <property type="term" value="P:cysteine biosynthetic process from serine"/>
    <property type="evidence" value="ECO:0007669"/>
    <property type="project" value="TreeGrafter"/>
</dbReference>
<dbReference type="NCBIfam" id="NF001209">
    <property type="entry name" value="PRK00175.1"/>
    <property type="match status" value="1"/>
</dbReference>
<dbReference type="SUPFAM" id="SSF53474">
    <property type="entry name" value="alpha/beta-Hydrolases"/>
    <property type="match status" value="1"/>
</dbReference>
<dbReference type="GeneID" id="62197659"/>
<feature type="domain" description="AB hydrolase-1" evidence="3">
    <location>
        <begin position="138"/>
        <end position="466"/>
    </location>
</feature>
<dbReference type="AlphaFoldDB" id="A0A875S9R0"/>
<accession>A0A875S9R0</accession>
<dbReference type="EMBL" id="CP064815">
    <property type="protein sequence ID" value="QPG76865.1"/>
    <property type="molecule type" value="Genomic_DNA"/>
</dbReference>
<dbReference type="PANTHER" id="PTHR32268:SF16">
    <property type="entry name" value="SERINE O-SUCCINYLTRANSFERASE"/>
    <property type="match status" value="1"/>
</dbReference>
<feature type="region of interest" description="Disordered" evidence="2">
    <location>
        <begin position="46"/>
        <end position="70"/>
    </location>
</feature>
<dbReference type="GO" id="GO:0009092">
    <property type="term" value="P:homoserine metabolic process"/>
    <property type="evidence" value="ECO:0007669"/>
    <property type="project" value="TreeGrafter"/>
</dbReference>
<evidence type="ECO:0000256" key="2">
    <source>
        <dbReference type="SAM" id="MobiDB-lite"/>
    </source>
</evidence>
<dbReference type="HAMAP" id="MF_00296">
    <property type="entry name" value="MetX_acyltransf"/>
    <property type="match status" value="1"/>
</dbReference>
<dbReference type="PIRSF" id="PIRSF000443">
    <property type="entry name" value="Homoser_Ac_trans"/>
    <property type="match status" value="1"/>
</dbReference>
<evidence type="ECO:0000313" key="5">
    <source>
        <dbReference type="Proteomes" id="UP000662931"/>
    </source>
</evidence>
<reference evidence="4" key="1">
    <citation type="submission" date="2020-10" db="EMBL/GenBank/DDBJ databases">
        <authorList>
            <person name="Roach M.J.R."/>
        </authorList>
    </citation>
    <scope>NUCLEOTIDE SEQUENCE</scope>
    <source>
        <strain evidence="4">CBS 1945</strain>
    </source>
</reference>
<comment type="similarity">
    <text evidence="1">Belongs to the AB hydrolase superfamily. MetX family.</text>
</comment>
<keyword evidence="5" id="KW-1185">Reference proteome</keyword>
<dbReference type="RefSeq" id="XP_038780430.1">
    <property type="nucleotide sequence ID" value="XM_038924502.1"/>
</dbReference>
<dbReference type="Gene3D" id="3.40.50.1820">
    <property type="entry name" value="alpha/beta hydrolase"/>
    <property type="match status" value="1"/>
</dbReference>